<dbReference type="EMBL" id="JBCDNA010000001">
    <property type="protein sequence ID" value="MEL4455277.1"/>
    <property type="molecule type" value="Genomic_DNA"/>
</dbReference>
<organism evidence="1 2">
    <name type="scientific">Lutimonas vermicola</name>
    <dbReference type="NCBI Taxonomy" id="414288"/>
    <lineage>
        <taxon>Bacteria</taxon>
        <taxon>Pseudomonadati</taxon>
        <taxon>Bacteroidota</taxon>
        <taxon>Flavobacteriia</taxon>
        <taxon>Flavobacteriales</taxon>
        <taxon>Flavobacteriaceae</taxon>
        <taxon>Lutimonas</taxon>
    </lineage>
</organism>
<evidence type="ECO:0000313" key="2">
    <source>
        <dbReference type="Proteomes" id="UP001474120"/>
    </source>
</evidence>
<evidence type="ECO:0000313" key="1">
    <source>
        <dbReference type="EMBL" id="MEL4455277.1"/>
    </source>
</evidence>
<gene>
    <name evidence="1" type="ORF">AABB81_05180</name>
</gene>
<dbReference type="RefSeq" id="WP_342159086.1">
    <property type="nucleotide sequence ID" value="NZ_JBCDNA010000001.1"/>
</dbReference>
<reference evidence="1 2" key="1">
    <citation type="submission" date="2024-04" db="EMBL/GenBank/DDBJ databases">
        <title>whole genome sequencing of Lutimonas vermicola strain IMCC1616.</title>
        <authorList>
            <person name="Bae S.S."/>
        </authorList>
    </citation>
    <scope>NUCLEOTIDE SEQUENCE [LARGE SCALE GENOMIC DNA]</scope>
    <source>
        <strain evidence="1 2">IMCC1616</strain>
    </source>
</reference>
<protein>
    <submittedName>
        <fullName evidence="1">Uncharacterized protein</fullName>
    </submittedName>
</protein>
<dbReference type="Proteomes" id="UP001474120">
    <property type="component" value="Unassembled WGS sequence"/>
</dbReference>
<keyword evidence="2" id="KW-1185">Reference proteome</keyword>
<sequence length="175" mass="20588">MKYRKIIFTTCFLTLVLLYNPLYAQSKSKEVLGNSIVASILNNDWDSFKSLLLPKEVVLKFQENNDPENSDKQVRDSLMAEYEAAYDHMVIPRYEKNFQEIVNLNEANDLDWSNLNFMILYKAASKGEEYIPFFIHTKLNNSDYNHFYFGAVRYNGEWYLSGNMEITKDEKYAPN</sequence>
<accession>A0ABU9L105</accession>
<proteinExistence type="predicted"/>
<comment type="caution">
    <text evidence="1">The sequence shown here is derived from an EMBL/GenBank/DDBJ whole genome shotgun (WGS) entry which is preliminary data.</text>
</comment>
<name>A0ABU9L105_9FLAO</name>